<organism evidence="2 3">
    <name type="scientific">Hesseltinella vesiculosa</name>
    <dbReference type="NCBI Taxonomy" id="101127"/>
    <lineage>
        <taxon>Eukaryota</taxon>
        <taxon>Fungi</taxon>
        <taxon>Fungi incertae sedis</taxon>
        <taxon>Mucoromycota</taxon>
        <taxon>Mucoromycotina</taxon>
        <taxon>Mucoromycetes</taxon>
        <taxon>Mucorales</taxon>
        <taxon>Cunninghamellaceae</taxon>
        <taxon>Hesseltinella</taxon>
    </lineage>
</organism>
<keyword evidence="3" id="KW-1185">Reference proteome</keyword>
<name>A0A1X2GPS6_9FUNG</name>
<dbReference type="OrthoDB" id="2257025at2759"/>
<feature type="region of interest" description="Disordered" evidence="1">
    <location>
        <begin position="1"/>
        <end position="24"/>
    </location>
</feature>
<dbReference type="STRING" id="101127.A0A1X2GPS6"/>
<evidence type="ECO:0000256" key="1">
    <source>
        <dbReference type="SAM" id="MobiDB-lite"/>
    </source>
</evidence>
<reference evidence="2 3" key="1">
    <citation type="submission" date="2016-07" db="EMBL/GenBank/DDBJ databases">
        <title>Pervasive Adenine N6-methylation of Active Genes in Fungi.</title>
        <authorList>
            <consortium name="DOE Joint Genome Institute"/>
            <person name="Mondo S.J."/>
            <person name="Dannebaum R.O."/>
            <person name="Kuo R.C."/>
            <person name="Labutti K."/>
            <person name="Haridas S."/>
            <person name="Kuo A."/>
            <person name="Salamov A."/>
            <person name="Ahrendt S.R."/>
            <person name="Lipzen A."/>
            <person name="Sullivan W."/>
            <person name="Andreopoulos W.B."/>
            <person name="Clum A."/>
            <person name="Lindquist E."/>
            <person name="Daum C."/>
            <person name="Ramamoorthy G.K."/>
            <person name="Gryganskyi A."/>
            <person name="Culley D."/>
            <person name="Magnuson J.K."/>
            <person name="James T.Y."/>
            <person name="O'Malley M.A."/>
            <person name="Stajich J.E."/>
            <person name="Spatafora J.W."/>
            <person name="Visel A."/>
            <person name="Grigoriev I.V."/>
        </authorList>
    </citation>
    <scope>NUCLEOTIDE SEQUENCE [LARGE SCALE GENOMIC DNA]</scope>
    <source>
        <strain evidence="2 3">NRRL 3301</strain>
    </source>
</reference>
<evidence type="ECO:0000313" key="3">
    <source>
        <dbReference type="Proteomes" id="UP000242146"/>
    </source>
</evidence>
<dbReference type="Proteomes" id="UP000242146">
    <property type="component" value="Unassembled WGS sequence"/>
</dbReference>
<dbReference type="AlphaFoldDB" id="A0A1X2GPS6"/>
<dbReference type="EMBL" id="MCGT01000006">
    <property type="protein sequence ID" value="ORX58756.1"/>
    <property type="molecule type" value="Genomic_DNA"/>
</dbReference>
<accession>A0A1X2GPS6</accession>
<sequence length="141" mass="15904">MLNHDTRKQIDMIDNDTQDSNTKKRAIDYLKEGISLLTTCKRRYVSSPSPSPTPQEVNPLEANGPAPTPLEASDPAPETSGSATEKGHRNWQYIEAYMEQLAGDSMNWKACFFEGSHQGFFKTYSTPASLKNAYNRWKNNQ</sequence>
<proteinExistence type="predicted"/>
<comment type="caution">
    <text evidence="2">The sequence shown here is derived from an EMBL/GenBank/DDBJ whole genome shotgun (WGS) entry which is preliminary data.</text>
</comment>
<feature type="region of interest" description="Disordered" evidence="1">
    <location>
        <begin position="43"/>
        <end position="89"/>
    </location>
</feature>
<feature type="compositionally biased region" description="Basic and acidic residues" evidence="1">
    <location>
        <begin position="1"/>
        <end position="11"/>
    </location>
</feature>
<gene>
    <name evidence="2" type="ORF">DM01DRAFT_1206052</name>
</gene>
<evidence type="ECO:0000313" key="2">
    <source>
        <dbReference type="EMBL" id="ORX58756.1"/>
    </source>
</evidence>
<protein>
    <submittedName>
        <fullName evidence="2">Uncharacterized protein</fullName>
    </submittedName>
</protein>